<dbReference type="InterPro" id="IPR001100">
    <property type="entry name" value="Pyr_nuc-diS_OxRdtase"/>
</dbReference>
<dbReference type="GO" id="GO:0016491">
    <property type="term" value="F:oxidoreductase activity"/>
    <property type="evidence" value="ECO:0007669"/>
    <property type="project" value="UniProtKB-KW"/>
</dbReference>
<dbReference type="Gene3D" id="3.50.50.60">
    <property type="entry name" value="FAD/NAD(P)-binding domain"/>
    <property type="match status" value="2"/>
</dbReference>
<dbReference type="InterPro" id="IPR036188">
    <property type="entry name" value="FAD/NAD-bd_sf"/>
</dbReference>
<keyword evidence="3" id="KW-0285">Flavoprotein</keyword>
<accession>A0ABZ2ZWQ6</accession>
<dbReference type="RefSeq" id="WP_342022930.1">
    <property type="nucleotide sequence ID" value="NZ_CP151657.1"/>
</dbReference>
<keyword evidence="9" id="KW-0560">Oxidoreductase</keyword>
<reference evidence="9 10" key="1">
    <citation type="submission" date="2024-04" db="EMBL/GenBank/DDBJ databases">
        <title>Arthrobacter sp. from Plains bison fecal sample.</title>
        <authorList>
            <person name="Ruzzini A."/>
        </authorList>
    </citation>
    <scope>NUCLEOTIDE SEQUENCE [LARGE SCALE GENOMIC DNA]</scope>
    <source>
        <strain evidence="9 10">EINP1</strain>
    </source>
</reference>
<evidence type="ECO:0000256" key="3">
    <source>
        <dbReference type="ARBA" id="ARBA00022630"/>
    </source>
</evidence>
<evidence type="ECO:0000259" key="7">
    <source>
        <dbReference type="Pfam" id="PF02852"/>
    </source>
</evidence>
<organism evidence="9 10">
    <name type="scientific">Arthrobacter citreus</name>
    <dbReference type="NCBI Taxonomy" id="1670"/>
    <lineage>
        <taxon>Bacteria</taxon>
        <taxon>Bacillati</taxon>
        <taxon>Actinomycetota</taxon>
        <taxon>Actinomycetes</taxon>
        <taxon>Micrococcales</taxon>
        <taxon>Micrococcaceae</taxon>
        <taxon>Arthrobacter</taxon>
    </lineage>
</organism>
<dbReference type="PRINTS" id="PR00368">
    <property type="entry name" value="FADPNR"/>
</dbReference>
<feature type="compositionally biased region" description="Polar residues" evidence="6">
    <location>
        <begin position="1"/>
        <end position="13"/>
    </location>
</feature>
<sequence>MTEQSGPDQTGTAAHQRAERRETDVVVLGGGAVGENAAGRVVQGGLDVVLVEPALIGGECSYWACMPSKALLRPGTALHAARSVAGSREAVTGNLQAQAVLDRRDSFTSHWNDSSQEEWVEGAGIGLVRGRGRLTGPREVTVEYDDGGTLTLWARQAVVLATGSHPVEPPVKGLDQVQYWGTREATSSQHVPGRLIVLGGGVAGTELSQAWARLGSDVTMVVRHDILDMYPEPARELVRAGLESDGVALRTFTTPDFVRGTADGGVEMGLEDGTVLAADRLLVATGRTPALAHLGLEDLGLDAVRLVSDDTGLVDGTDWLYVVGDAAGKVLLTHQGKYEARATGSAITARARGDLSPTEAPQAWSRESSTANHVAVPQVVFTDPEIAMVGRTVEQARKDGINASETSLELSVAGSSLFADDYRGWAQMVVDEDRNVLVGMTFAGPGVSELLHAATIAITGEVPLERLWHAVPSYPTISEVWLRLLEKYGL</sequence>
<keyword evidence="10" id="KW-1185">Reference proteome</keyword>
<dbReference type="PANTHER" id="PTHR22912">
    <property type="entry name" value="DISULFIDE OXIDOREDUCTASE"/>
    <property type="match status" value="1"/>
</dbReference>
<dbReference type="PIRSF" id="PIRSF000350">
    <property type="entry name" value="Mercury_reductase_MerA"/>
    <property type="match status" value="1"/>
</dbReference>
<dbReference type="Pfam" id="PF07992">
    <property type="entry name" value="Pyr_redox_2"/>
    <property type="match status" value="1"/>
</dbReference>
<dbReference type="InterPro" id="IPR004099">
    <property type="entry name" value="Pyr_nucl-diS_OxRdtase_dimer"/>
</dbReference>
<feature type="region of interest" description="Disordered" evidence="6">
    <location>
        <begin position="1"/>
        <end position="22"/>
    </location>
</feature>
<evidence type="ECO:0000256" key="6">
    <source>
        <dbReference type="SAM" id="MobiDB-lite"/>
    </source>
</evidence>
<dbReference type="SUPFAM" id="SSF55424">
    <property type="entry name" value="FAD/NAD-linked reductases, dimerisation (C-terminal) domain"/>
    <property type="match status" value="1"/>
</dbReference>
<protein>
    <submittedName>
        <fullName evidence="9">NAD(P)/FAD-dependent oxidoreductase</fullName>
        <ecNumber evidence="9">1.-.-.-</ecNumber>
    </submittedName>
</protein>
<feature type="domain" description="Pyridine nucleotide-disulphide oxidoreductase dimerisation" evidence="7">
    <location>
        <begin position="376"/>
        <end position="481"/>
    </location>
</feature>
<dbReference type="EC" id="1.-.-.-" evidence="9"/>
<dbReference type="PANTHER" id="PTHR22912:SF151">
    <property type="entry name" value="DIHYDROLIPOYL DEHYDROGENASE, MITOCHONDRIAL"/>
    <property type="match status" value="1"/>
</dbReference>
<evidence type="ECO:0000256" key="2">
    <source>
        <dbReference type="ARBA" id="ARBA00007532"/>
    </source>
</evidence>
<dbReference type="PRINTS" id="PR00411">
    <property type="entry name" value="PNDRDTASEI"/>
</dbReference>
<dbReference type="Gene3D" id="3.30.390.30">
    <property type="match status" value="1"/>
</dbReference>
<evidence type="ECO:0000256" key="4">
    <source>
        <dbReference type="ARBA" id="ARBA00022827"/>
    </source>
</evidence>
<evidence type="ECO:0000313" key="10">
    <source>
        <dbReference type="Proteomes" id="UP001448858"/>
    </source>
</evidence>
<dbReference type="SUPFAM" id="SSF51905">
    <property type="entry name" value="FAD/NAD(P)-binding domain"/>
    <property type="match status" value="1"/>
</dbReference>
<evidence type="ECO:0000259" key="8">
    <source>
        <dbReference type="Pfam" id="PF07992"/>
    </source>
</evidence>
<dbReference type="InterPro" id="IPR023753">
    <property type="entry name" value="FAD/NAD-binding_dom"/>
</dbReference>
<gene>
    <name evidence="9" type="ORF">AAE021_13960</name>
</gene>
<dbReference type="InterPro" id="IPR016156">
    <property type="entry name" value="FAD/NAD-linked_Rdtase_dimer_sf"/>
</dbReference>
<dbReference type="InterPro" id="IPR050151">
    <property type="entry name" value="Class-I_Pyr_Nuc-Dis_Oxidored"/>
</dbReference>
<feature type="domain" description="FAD/NAD(P)-binding" evidence="8">
    <location>
        <begin position="24"/>
        <end position="335"/>
    </location>
</feature>
<evidence type="ECO:0000256" key="1">
    <source>
        <dbReference type="ARBA" id="ARBA00001974"/>
    </source>
</evidence>
<keyword evidence="5" id="KW-0520">NAD</keyword>
<comment type="similarity">
    <text evidence="2">Belongs to the class-I pyridine nucleotide-disulfide oxidoreductase family.</text>
</comment>
<dbReference type="Pfam" id="PF02852">
    <property type="entry name" value="Pyr_redox_dim"/>
    <property type="match status" value="1"/>
</dbReference>
<name>A0ABZ2ZWQ6_9MICC</name>
<evidence type="ECO:0000256" key="5">
    <source>
        <dbReference type="ARBA" id="ARBA00023027"/>
    </source>
</evidence>
<evidence type="ECO:0000313" key="9">
    <source>
        <dbReference type="EMBL" id="WZP15264.1"/>
    </source>
</evidence>
<comment type="cofactor">
    <cofactor evidence="1">
        <name>FAD</name>
        <dbReference type="ChEBI" id="CHEBI:57692"/>
    </cofactor>
</comment>
<proteinExistence type="inferred from homology"/>
<keyword evidence="4" id="KW-0274">FAD</keyword>
<dbReference type="Proteomes" id="UP001448858">
    <property type="component" value="Chromosome"/>
</dbReference>
<dbReference type="EMBL" id="CP151657">
    <property type="protein sequence ID" value="WZP15264.1"/>
    <property type="molecule type" value="Genomic_DNA"/>
</dbReference>